<proteinExistence type="predicted"/>
<reference evidence="2" key="1">
    <citation type="submission" date="2015-05" db="EMBL/GenBank/DDBJ databases">
        <authorList>
            <person name="Liu X."/>
            <person name="Tong Y."/>
            <person name="Huang Y."/>
            <person name="An X."/>
            <person name="Mi Z."/>
            <person name="Zhang Z."/>
        </authorList>
    </citation>
    <scope>NUCLEOTIDE SEQUENCE [LARGE SCALE GENOMIC DNA]</scope>
</reference>
<dbReference type="GeneID" id="26644875"/>
<protein>
    <submittedName>
        <fullName evidence="1">Uncharacterized protein</fullName>
    </submittedName>
</protein>
<evidence type="ECO:0000313" key="2">
    <source>
        <dbReference type="Proteomes" id="UP000204614"/>
    </source>
</evidence>
<accession>A0A0K0QSB3</accession>
<dbReference type="RefSeq" id="YP_009218652.1">
    <property type="nucleotide sequence ID" value="NC_029013.1"/>
</dbReference>
<dbReference type="EMBL" id="KR869820">
    <property type="protein sequence ID" value="AKR15960.1"/>
    <property type="molecule type" value="Genomic_DNA"/>
</dbReference>
<evidence type="ECO:0000313" key="1">
    <source>
        <dbReference type="EMBL" id="AKR15960.1"/>
    </source>
</evidence>
<sequence>METKELEQKVLGFMRNSEDKYAKHLITELLDTLRERDKEIERWKREKVQVVYKERTNNDFETQFSNLFGYGNNNFGPGGA</sequence>
<organism evidence="1 2">
    <name type="scientific">Citrobacter phage IME-CF2</name>
    <dbReference type="NCBI Taxonomy" id="1673887"/>
    <lineage>
        <taxon>Viruses</taxon>
        <taxon>Duplodnaviria</taxon>
        <taxon>Heunggongvirae</taxon>
        <taxon>Uroviricota</taxon>
        <taxon>Caudoviricetes</taxon>
        <taxon>Pantevenvirales</taxon>
        <taxon>Straboviridae</taxon>
        <taxon>Pseudotevenvirus</taxon>
        <taxon>Pseudotevenvirus imecf2</taxon>
    </lineage>
</organism>
<dbReference type="KEGG" id="vg:26644875"/>
<keyword evidence="2" id="KW-1185">Reference proteome</keyword>
<dbReference type="Proteomes" id="UP000204614">
    <property type="component" value="Segment"/>
</dbReference>
<name>A0A0K0QSB3_9CAUD</name>